<evidence type="ECO:0000256" key="4">
    <source>
        <dbReference type="ARBA" id="ARBA00022741"/>
    </source>
</evidence>
<dbReference type="Pfam" id="PF00069">
    <property type="entry name" value="Pkinase"/>
    <property type="match status" value="1"/>
</dbReference>
<dbReference type="PROSITE" id="PS00107">
    <property type="entry name" value="PROTEIN_KINASE_ATP"/>
    <property type="match status" value="1"/>
</dbReference>
<dbReference type="InterPro" id="IPR008271">
    <property type="entry name" value="Ser/Thr_kinase_AS"/>
</dbReference>
<evidence type="ECO:0000256" key="5">
    <source>
        <dbReference type="ARBA" id="ARBA00022777"/>
    </source>
</evidence>
<gene>
    <name evidence="10" type="ORF">PVAND_014926</name>
</gene>
<dbReference type="EMBL" id="JADBJN010000004">
    <property type="protein sequence ID" value="KAG5666920.1"/>
    <property type="molecule type" value="Genomic_DNA"/>
</dbReference>
<evidence type="ECO:0000256" key="1">
    <source>
        <dbReference type="ARBA" id="ARBA00022527"/>
    </source>
</evidence>
<sequence>MDESNLNISDFYIHDQIGQGGYGSIFLATKRTGVDKGVKLAIKMANKDKVKKSPFLYNSFTTEARIMAKLIDQKFIVDFYGSFVSFSHFNIVMNLETGGLLDLLNENLFLWDENQVKFYFSQVLMGIDALHKINVIHRDIKPENFLVTSRGYLKLTDFGLAASTGHPLTEIIGTPGFIPAEVLKREPYGFSFDYFSAGVLLHILLTRVNPFGKSDETIKRNILKNNIQISSHLSNDAKLLVEHLTLFKVRLRVSSLMEAKNYGFFFNYDWRSIEEQKEIAPFLLSTPKVNEKSQISLEFQNNGKHQLMKPNQPTVFDQVLENIQIAPHLNEVDLMDTSEQAQPDDVIQNILAAGEQLIFVPDELNHEALVQITEQQLKIYFKSFIFDTTDGKFVCAMKAYSNVKGKGTLGSVIAKNTHIKRKIDNFIEFAYIRDNLTADNRNILKVDENLSLTIETLLSLRFEEYGEQIVMMDYKEIWEPHKFAEDFRLYMSSRNIFLFTDVIIDNLPDRNIPLQAKDSEIINLDDDDDQNFANKEANNDEEFFSFFNDDDRAELNEELAKLSDNEEEDDTAADNDNDSDNNDSDDDENDDPGNLVAVKGAIDPKTIQLLDNHEEI</sequence>
<dbReference type="InterPro" id="IPR000719">
    <property type="entry name" value="Prot_kinase_dom"/>
</dbReference>
<dbReference type="InterPro" id="IPR017441">
    <property type="entry name" value="Protein_kinase_ATP_BS"/>
</dbReference>
<evidence type="ECO:0000256" key="2">
    <source>
        <dbReference type="ARBA" id="ARBA00022553"/>
    </source>
</evidence>
<organism evidence="10 11">
    <name type="scientific">Polypedilum vanderplanki</name>
    <name type="common">Sleeping chironomid midge</name>
    <dbReference type="NCBI Taxonomy" id="319348"/>
    <lineage>
        <taxon>Eukaryota</taxon>
        <taxon>Metazoa</taxon>
        <taxon>Ecdysozoa</taxon>
        <taxon>Arthropoda</taxon>
        <taxon>Hexapoda</taxon>
        <taxon>Insecta</taxon>
        <taxon>Pterygota</taxon>
        <taxon>Neoptera</taxon>
        <taxon>Endopterygota</taxon>
        <taxon>Diptera</taxon>
        <taxon>Nematocera</taxon>
        <taxon>Chironomoidea</taxon>
        <taxon>Chironomidae</taxon>
        <taxon>Chironominae</taxon>
        <taxon>Polypedilum</taxon>
        <taxon>Polypedilum</taxon>
    </lineage>
</organism>
<feature type="compositionally biased region" description="Acidic residues" evidence="8">
    <location>
        <begin position="565"/>
        <end position="591"/>
    </location>
</feature>
<accession>A0A9J6BBH7</accession>
<dbReference type="SMART" id="SM00220">
    <property type="entry name" value="S_TKc"/>
    <property type="match status" value="1"/>
</dbReference>
<evidence type="ECO:0000256" key="6">
    <source>
        <dbReference type="ARBA" id="ARBA00022840"/>
    </source>
</evidence>
<proteinExistence type="predicted"/>
<keyword evidence="11" id="KW-1185">Reference proteome</keyword>
<dbReference type="Gene3D" id="3.30.200.20">
    <property type="entry name" value="Phosphorylase Kinase, domain 1"/>
    <property type="match status" value="1"/>
</dbReference>
<feature type="binding site" evidence="7">
    <location>
        <position position="43"/>
    </location>
    <ligand>
        <name>ATP</name>
        <dbReference type="ChEBI" id="CHEBI:30616"/>
    </ligand>
</feature>
<evidence type="ECO:0000256" key="7">
    <source>
        <dbReference type="PROSITE-ProRule" id="PRU10141"/>
    </source>
</evidence>
<keyword evidence="6 7" id="KW-0067">ATP-binding</keyword>
<dbReference type="OrthoDB" id="68483at2759"/>
<evidence type="ECO:0000256" key="3">
    <source>
        <dbReference type="ARBA" id="ARBA00022679"/>
    </source>
</evidence>
<name>A0A9J6BBH7_POLVA</name>
<dbReference type="GO" id="GO:0004674">
    <property type="term" value="F:protein serine/threonine kinase activity"/>
    <property type="evidence" value="ECO:0007669"/>
    <property type="project" value="UniProtKB-KW"/>
</dbReference>
<protein>
    <recommendedName>
        <fullName evidence="9">Protein kinase domain-containing protein</fullName>
    </recommendedName>
</protein>
<evidence type="ECO:0000259" key="9">
    <source>
        <dbReference type="PROSITE" id="PS50011"/>
    </source>
</evidence>
<dbReference type="PROSITE" id="PS50011">
    <property type="entry name" value="PROTEIN_KINASE_DOM"/>
    <property type="match status" value="1"/>
</dbReference>
<evidence type="ECO:0000313" key="11">
    <source>
        <dbReference type="Proteomes" id="UP001107558"/>
    </source>
</evidence>
<dbReference type="PANTHER" id="PTHR24351">
    <property type="entry name" value="RIBOSOMAL PROTEIN S6 KINASE"/>
    <property type="match status" value="1"/>
</dbReference>
<dbReference type="PROSITE" id="PS00108">
    <property type="entry name" value="PROTEIN_KINASE_ST"/>
    <property type="match status" value="1"/>
</dbReference>
<dbReference type="GO" id="GO:0005524">
    <property type="term" value="F:ATP binding"/>
    <property type="evidence" value="ECO:0007669"/>
    <property type="project" value="UniProtKB-UniRule"/>
</dbReference>
<dbReference type="Gene3D" id="1.10.510.10">
    <property type="entry name" value="Transferase(Phosphotransferase) domain 1"/>
    <property type="match status" value="1"/>
</dbReference>
<evidence type="ECO:0000313" key="10">
    <source>
        <dbReference type="EMBL" id="KAG5666920.1"/>
    </source>
</evidence>
<comment type="caution">
    <text evidence="10">The sequence shown here is derived from an EMBL/GenBank/DDBJ whole genome shotgun (WGS) entry which is preliminary data.</text>
</comment>
<dbReference type="SUPFAM" id="SSF56112">
    <property type="entry name" value="Protein kinase-like (PK-like)"/>
    <property type="match status" value="1"/>
</dbReference>
<keyword evidence="2" id="KW-0597">Phosphoprotein</keyword>
<keyword evidence="1" id="KW-0723">Serine/threonine-protein kinase</keyword>
<evidence type="ECO:0000256" key="8">
    <source>
        <dbReference type="SAM" id="MobiDB-lite"/>
    </source>
</evidence>
<dbReference type="Proteomes" id="UP001107558">
    <property type="component" value="Chromosome 4"/>
</dbReference>
<dbReference type="AlphaFoldDB" id="A0A9J6BBH7"/>
<keyword evidence="3" id="KW-0808">Transferase</keyword>
<keyword evidence="5" id="KW-0418">Kinase</keyword>
<dbReference type="InterPro" id="IPR011009">
    <property type="entry name" value="Kinase-like_dom_sf"/>
</dbReference>
<keyword evidence="4 7" id="KW-0547">Nucleotide-binding</keyword>
<reference evidence="10" key="1">
    <citation type="submission" date="2021-03" db="EMBL/GenBank/DDBJ databases">
        <title>Chromosome level genome of the anhydrobiotic midge Polypedilum vanderplanki.</title>
        <authorList>
            <person name="Yoshida Y."/>
            <person name="Kikawada T."/>
            <person name="Gusev O."/>
        </authorList>
    </citation>
    <scope>NUCLEOTIDE SEQUENCE</scope>
    <source>
        <strain evidence="10">NIAS01</strain>
        <tissue evidence="10">Whole body or cell culture</tissue>
    </source>
</reference>
<feature type="domain" description="Protein kinase" evidence="9">
    <location>
        <begin position="11"/>
        <end position="265"/>
    </location>
</feature>
<feature type="region of interest" description="Disordered" evidence="8">
    <location>
        <begin position="559"/>
        <end position="601"/>
    </location>
</feature>